<dbReference type="EMBL" id="MFJU01000039">
    <property type="protein sequence ID" value="OGG33528.1"/>
    <property type="molecule type" value="Genomic_DNA"/>
</dbReference>
<dbReference type="Proteomes" id="UP000176228">
    <property type="component" value="Unassembled WGS sequence"/>
</dbReference>
<reference evidence="2 3" key="1">
    <citation type="journal article" date="2016" name="Nat. Commun.">
        <title>Thousands of microbial genomes shed light on interconnected biogeochemical processes in an aquifer system.</title>
        <authorList>
            <person name="Anantharaman K."/>
            <person name="Brown C.T."/>
            <person name="Hug L.A."/>
            <person name="Sharon I."/>
            <person name="Castelle C.J."/>
            <person name="Probst A.J."/>
            <person name="Thomas B.C."/>
            <person name="Singh A."/>
            <person name="Wilkins M.J."/>
            <person name="Karaoz U."/>
            <person name="Brodie E.L."/>
            <person name="Williams K.H."/>
            <person name="Hubbard S.S."/>
            <person name="Banfield J.F."/>
        </authorList>
    </citation>
    <scope>NUCLEOTIDE SEQUENCE [LARGE SCALE GENOMIC DNA]</scope>
</reference>
<keyword evidence="1" id="KW-0812">Transmembrane</keyword>
<sequence length="318" mass="36043">MPVLPNTELPAYYFAKIGFQSQTPKADFNSYFLLPGNPCCDKIDKFPKTESTVGDKKTDLAKDGIKQVFLDDKSRFKIPKKGIYALSVRAGTLFTNSGKISVDIDGRILEKELSAEERKIPWINIGQIELGPESYSLKVISDGNAINSFKAGDITLVLTEKPNDVPAIEFSKINNTKYYLKINKTTNPLTLVFSESFHPDWKLYPVNNGNIKAKLKAKQTVASYLEDKIIEKSHSQTFSDRNIFETLFLKAVPENKHFFINGYANAWQLSPGDFKNGHEMEMIIEFYPQRLFNFGLIVTFISLTGSVFYLWLSKSRSD</sequence>
<evidence type="ECO:0000313" key="2">
    <source>
        <dbReference type="EMBL" id="OGG33528.1"/>
    </source>
</evidence>
<comment type="caution">
    <text evidence="2">The sequence shown here is derived from an EMBL/GenBank/DDBJ whole genome shotgun (WGS) entry which is preliminary data.</text>
</comment>
<accession>A0A1F6B9H4</accession>
<dbReference type="STRING" id="1798391.A2968_01100"/>
<evidence type="ECO:0000256" key="1">
    <source>
        <dbReference type="SAM" id="Phobius"/>
    </source>
</evidence>
<name>A0A1F6B9H4_9BACT</name>
<organism evidence="2 3">
    <name type="scientific">Candidatus Gottesmanbacteria bacterium RIFCSPLOWO2_01_FULL_42_22</name>
    <dbReference type="NCBI Taxonomy" id="1798391"/>
    <lineage>
        <taxon>Bacteria</taxon>
        <taxon>Candidatus Gottesmaniibacteriota</taxon>
    </lineage>
</organism>
<evidence type="ECO:0000313" key="3">
    <source>
        <dbReference type="Proteomes" id="UP000176228"/>
    </source>
</evidence>
<feature type="transmembrane region" description="Helical" evidence="1">
    <location>
        <begin position="291"/>
        <end position="312"/>
    </location>
</feature>
<dbReference type="AlphaFoldDB" id="A0A1F6B9H4"/>
<protein>
    <submittedName>
        <fullName evidence="2">Uncharacterized protein</fullName>
    </submittedName>
</protein>
<gene>
    <name evidence="2" type="ORF">A2968_01100</name>
</gene>
<keyword evidence="1" id="KW-0472">Membrane</keyword>
<keyword evidence="1" id="KW-1133">Transmembrane helix</keyword>
<proteinExistence type="predicted"/>